<dbReference type="PROSITE" id="PS50850">
    <property type="entry name" value="MFS"/>
    <property type="match status" value="1"/>
</dbReference>
<dbReference type="NCBIfam" id="TIGR00879">
    <property type="entry name" value="SP"/>
    <property type="match status" value="1"/>
</dbReference>
<keyword evidence="3 9" id="KW-0813">Transport</keyword>
<feature type="transmembrane region" description="Helical" evidence="10">
    <location>
        <begin position="166"/>
        <end position="188"/>
    </location>
</feature>
<dbReference type="EMBL" id="CAXHTA020000020">
    <property type="protein sequence ID" value="CAL5229432.1"/>
    <property type="molecule type" value="Genomic_DNA"/>
</dbReference>
<feature type="transmembrane region" description="Helical" evidence="10">
    <location>
        <begin position="377"/>
        <end position="403"/>
    </location>
</feature>
<feature type="domain" description="Major facilitator superfamily (MFS) profile" evidence="11">
    <location>
        <begin position="23"/>
        <end position="469"/>
    </location>
</feature>
<keyword evidence="5 10" id="KW-0812">Transmembrane</keyword>
<feature type="transmembrane region" description="Helical" evidence="10">
    <location>
        <begin position="16"/>
        <end position="36"/>
    </location>
</feature>
<evidence type="ECO:0000256" key="2">
    <source>
        <dbReference type="ARBA" id="ARBA00010992"/>
    </source>
</evidence>
<dbReference type="Proteomes" id="UP001497392">
    <property type="component" value="Unassembled WGS sequence"/>
</dbReference>
<dbReference type="InterPro" id="IPR045262">
    <property type="entry name" value="STP/PLT_plant"/>
</dbReference>
<reference evidence="12 13" key="1">
    <citation type="submission" date="2024-06" db="EMBL/GenBank/DDBJ databases">
        <authorList>
            <person name="Kraege A."/>
            <person name="Thomma B."/>
        </authorList>
    </citation>
    <scope>NUCLEOTIDE SEQUENCE [LARGE SCALE GENOMIC DNA]</scope>
</reference>
<evidence type="ECO:0000256" key="10">
    <source>
        <dbReference type="SAM" id="Phobius"/>
    </source>
</evidence>
<feature type="transmembrane region" description="Helical" evidence="10">
    <location>
        <begin position="107"/>
        <end position="127"/>
    </location>
</feature>
<protein>
    <submittedName>
        <fullName evidence="12">G12754 protein</fullName>
    </submittedName>
</protein>
<feature type="transmembrane region" description="Helical" evidence="10">
    <location>
        <begin position="415"/>
        <end position="435"/>
    </location>
</feature>
<feature type="transmembrane region" description="Helical" evidence="10">
    <location>
        <begin position="279"/>
        <end position="304"/>
    </location>
</feature>
<keyword evidence="7 10" id="KW-1133">Transmembrane helix</keyword>
<dbReference type="PANTHER" id="PTHR23500:SF357">
    <property type="entry name" value="IP12678P"/>
    <property type="match status" value="1"/>
</dbReference>
<evidence type="ECO:0000256" key="4">
    <source>
        <dbReference type="ARBA" id="ARBA00022597"/>
    </source>
</evidence>
<dbReference type="InterPro" id="IPR044778">
    <property type="entry name" value="MFS_STP/MST-like_plant"/>
</dbReference>
<dbReference type="PROSITE" id="PS00216">
    <property type="entry name" value="SUGAR_TRANSPORT_1"/>
    <property type="match status" value="1"/>
</dbReference>
<feature type="transmembrane region" description="Helical" evidence="10">
    <location>
        <begin position="194"/>
        <end position="217"/>
    </location>
</feature>
<evidence type="ECO:0000256" key="5">
    <source>
        <dbReference type="ARBA" id="ARBA00022692"/>
    </source>
</evidence>
<evidence type="ECO:0000256" key="3">
    <source>
        <dbReference type="ARBA" id="ARBA00022448"/>
    </source>
</evidence>
<keyword evidence="4" id="KW-0762">Sugar transport</keyword>
<sequence length="511" mass="54918">MGKAVRDVPPKQGGGLTLYVFVAAFVAAQAGLIFGYDLGVTGGVTSFPEFEAKFFPEISGQQGGSQGVTYCQYDNQPLQLFTSSLYLAGIFSTLVGGYTSRRIGRRATILIAGACFIVGITLCAAAMTIGMLIIGRIAIGLGVGLGNQAVPVFLSEMGPPQYRGALNNMFQLATSSGILLAQLINFGVKDVGPFQWRVSLAVAGLPALLLFFGMMLLPDTPNSLAERERPDQARKVLERIRGSRDVEEEMRGIISAVQSSKKAGNAWRLLFSRKRRAELVVSCAVAFFSQINGINAILFFAPLIFKSLGTGQSSSLLGAVAIGACMVLGTVVAILIVDRAGRRQLLIIGGVQMCIAEMIVGILLATGLKGDTLSEGMGVGVIIMFCVFALGFAWSWGPMGWLIPSEVQPLETRSVGQSFATAVNFLVAFIIGQSFLSTLCTMRWGTFVFYAAFLAIAVVFVVLFIPETKGMPIERMHEVWASHWLWGRAGHYHVERPSLAPDRELSTSRKA</sequence>
<feature type="transmembrane region" description="Helical" evidence="10">
    <location>
        <begin position="316"/>
        <end position="337"/>
    </location>
</feature>
<dbReference type="InterPro" id="IPR003663">
    <property type="entry name" value="Sugar/inositol_transpt"/>
</dbReference>
<keyword evidence="13" id="KW-1185">Reference proteome</keyword>
<evidence type="ECO:0000256" key="8">
    <source>
        <dbReference type="ARBA" id="ARBA00023136"/>
    </source>
</evidence>
<feature type="transmembrane region" description="Helical" evidence="10">
    <location>
        <begin position="344"/>
        <end position="365"/>
    </location>
</feature>
<keyword evidence="6" id="KW-0769">Symport</keyword>
<evidence type="ECO:0000313" key="13">
    <source>
        <dbReference type="Proteomes" id="UP001497392"/>
    </source>
</evidence>
<comment type="similarity">
    <text evidence="2 9">Belongs to the major facilitator superfamily. Sugar transporter (TC 2.A.1.1) family.</text>
</comment>
<dbReference type="InterPro" id="IPR036259">
    <property type="entry name" value="MFS_trans_sf"/>
</dbReference>
<organism evidence="12 13">
    <name type="scientific">Coccomyxa viridis</name>
    <dbReference type="NCBI Taxonomy" id="1274662"/>
    <lineage>
        <taxon>Eukaryota</taxon>
        <taxon>Viridiplantae</taxon>
        <taxon>Chlorophyta</taxon>
        <taxon>core chlorophytes</taxon>
        <taxon>Trebouxiophyceae</taxon>
        <taxon>Trebouxiophyceae incertae sedis</taxon>
        <taxon>Coccomyxaceae</taxon>
        <taxon>Coccomyxa</taxon>
    </lineage>
</organism>
<dbReference type="PANTHER" id="PTHR23500">
    <property type="entry name" value="SOLUTE CARRIER FAMILY 2, FACILITATED GLUCOSE TRANSPORTER"/>
    <property type="match status" value="1"/>
</dbReference>
<evidence type="ECO:0000256" key="9">
    <source>
        <dbReference type="RuleBase" id="RU003346"/>
    </source>
</evidence>
<dbReference type="SUPFAM" id="SSF103473">
    <property type="entry name" value="MFS general substrate transporter"/>
    <property type="match status" value="1"/>
</dbReference>
<dbReference type="Gene3D" id="1.20.1250.20">
    <property type="entry name" value="MFS general substrate transporter like domains"/>
    <property type="match status" value="1"/>
</dbReference>
<dbReference type="InterPro" id="IPR005828">
    <property type="entry name" value="MFS_sugar_transport-like"/>
</dbReference>
<evidence type="ECO:0000256" key="6">
    <source>
        <dbReference type="ARBA" id="ARBA00022847"/>
    </source>
</evidence>
<comment type="caution">
    <text evidence="12">The sequence shown here is derived from an EMBL/GenBank/DDBJ whole genome shotgun (WGS) entry which is preliminary data.</text>
</comment>
<proteinExistence type="inferred from homology"/>
<name>A0ABP1GC59_9CHLO</name>
<comment type="subcellular location">
    <subcellularLocation>
        <location evidence="1">Membrane</location>
        <topology evidence="1">Multi-pass membrane protein</topology>
    </subcellularLocation>
</comment>
<feature type="transmembrane region" description="Helical" evidence="10">
    <location>
        <begin position="133"/>
        <end position="154"/>
    </location>
</feature>
<dbReference type="Pfam" id="PF00083">
    <property type="entry name" value="Sugar_tr"/>
    <property type="match status" value="1"/>
</dbReference>
<feature type="transmembrane region" description="Helical" evidence="10">
    <location>
        <begin position="447"/>
        <end position="466"/>
    </location>
</feature>
<evidence type="ECO:0000259" key="11">
    <source>
        <dbReference type="PROSITE" id="PS50850"/>
    </source>
</evidence>
<feature type="transmembrane region" description="Helical" evidence="10">
    <location>
        <begin position="80"/>
        <end position="100"/>
    </location>
</feature>
<dbReference type="CDD" id="cd17361">
    <property type="entry name" value="MFS_STP"/>
    <property type="match status" value="1"/>
</dbReference>
<gene>
    <name evidence="12" type="primary">g12754</name>
    <name evidence="12" type="ORF">VP750_LOCUS11338</name>
</gene>
<dbReference type="InterPro" id="IPR005829">
    <property type="entry name" value="Sugar_transporter_CS"/>
</dbReference>
<evidence type="ECO:0000256" key="7">
    <source>
        <dbReference type="ARBA" id="ARBA00022989"/>
    </source>
</evidence>
<keyword evidence="8 10" id="KW-0472">Membrane</keyword>
<dbReference type="PRINTS" id="PR00171">
    <property type="entry name" value="SUGRTRNSPORT"/>
</dbReference>
<dbReference type="InterPro" id="IPR020846">
    <property type="entry name" value="MFS_dom"/>
</dbReference>
<accession>A0ABP1GC59</accession>
<evidence type="ECO:0000256" key="1">
    <source>
        <dbReference type="ARBA" id="ARBA00004141"/>
    </source>
</evidence>
<evidence type="ECO:0000313" key="12">
    <source>
        <dbReference type="EMBL" id="CAL5229432.1"/>
    </source>
</evidence>